<feature type="domain" description="Terminase large subunit-like ATPase" evidence="1">
    <location>
        <begin position="41"/>
        <end position="183"/>
    </location>
</feature>
<reference evidence="2 3" key="1">
    <citation type="submission" date="2021-01" db="EMBL/GenBank/DDBJ databases">
        <title>FDA dAtabase for Regulatory Grade micrObial Sequences (FDA-ARGOS): Supporting development and validation of Infectious Disease Dx tests.</title>
        <authorList>
            <person name="Sproer C."/>
            <person name="Gronow S."/>
            <person name="Severitt S."/>
            <person name="Schroder I."/>
            <person name="Tallon L."/>
            <person name="Sadzewicz L."/>
            <person name="Zhao X."/>
            <person name="Boylan J."/>
            <person name="Ott S."/>
            <person name="Bowen H."/>
            <person name="Vavikolanu K."/>
            <person name="Mehta A."/>
            <person name="Aluvathingal J."/>
            <person name="Nadendla S."/>
            <person name="Lowell S."/>
            <person name="Myers T."/>
            <person name="Yan Y."/>
            <person name="Sichtig H."/>
        </authorList>
    </citation>
    <scope>NUCLEOTIDE SEQUENCE [LARGE SCALE GENOMIC DNA]</scope>
    <source>
        <strain evidence="2 3">FDAARGOS_1115</strain>
    </source>
</reference>
<proteinExistence type="predicted"/>
<name>A0ABX7DDD7_CORST</name>
<dbReference type="EMBL" id="CP068158">
    <property type="protein sequence ID" value="QQU76454.1"/>
    <property type="molecule type" value="Genomic_DNA"/>
</dbReference>
<evidence type="ECO:0000259" key="1">
    <source>
        <dbReference type="Pfam" id="PF03354"/>
    </source>
</evidence>
<dbReference type="GeneID" id="72412348"/>
<keyword evidence="3" id="KW-1185">Reference proteome</keyword>
<dbReference type="Pfam" id="PF03354">
    <property type="entry name" value="TerL_ATPase"/>
    <property type="match status" value="1"/>
</dbReference>
<dbReference type="InterPro" id="IPR046461">
    <property type="entry name" value="TerL_ATPase"/>
</dbReference>
<dbReference type="RefSeq" id="WP_168161724.1">
    <property type="nucleotide sequence ID" value="NZ_CP068158.1"/>
</dbReference>
<gene>
    <name evidence="2" type="ORF">I6I72_10110</name>
</gene>
<protein>
    <submittedName>
        <fullName evidence="2">Terminase</fullName>
    </submittedName>
</protein>
<dbReference type="InterPro" id="IPR027417">
    <property type="entry name" value="P-loop_NTPase"/>
</dbReference>
<dbReference type="Gene3D" id="3.40.50.300">
    <property type="entry name" value="P-loop containing nucleotide triphosphate hydrolases"/>
    <property type="match status" value="1"/>
</dbReference>
<sequence length="451" mass="49263">MGSKIEQVSKYLGRTPMPWQRLAAHIIGARLPNGRPKWPFIVITVPRQSGKTTICSAVQFHKALALPGAKVWYTCDTGQKARQKWLELVDDVQASPFHSPFVKVLKTNGSEALKIPSLRSQVRPHPPNEDSLHGEQSDLNIIDEGWSFDEVEAANLMQAITPSQATRAHRQTIVISTMGSATSTWFHNLVDQGYSRDPGIFLLDYGIPFDADPTDLDIVAECHPAFGQTIDRDALESALAQLGPSGFARGYGNLRTGARETLFPARVLAQAATDAEMPADVDAVLGAAIDIDRTETAIAAAAMVDGVPFVEILDVRPGTSWGVKRLKHYQELSDSLIVIDEIGPSSTLLADAKREKLKATSPTARELTTASAEVFDRLMHVDGEGMADPRIKFRSDPALDLAFQIVDRRKLGDSWTWSRQKSSGSIAALEAATLALHGLLTQKKSVKPFIR</sequence>
<accession>A0ABX7DDD7</accession>
<dbReference type="Proteomes" id="UP000595757">
    <property type="component" value="Chromosome"/>
</dbReference>
<evidence type="ECO:0000313" key="2">
    <source>
        <dbReference type="EMBL" id="QQU76454.1"/>
    </source>
</evidence>
<evidence type="ECO:0000313" key="3">
    <source>
        <dbReference type="Proteomes" id="UP000595757"/>
    </source>
</evidence>
<organism evidence="2 3">
    <name type="scientific">Corynebacterium striatum</name>
    <dbReference type="NCBI Taxonomy" id="43770"/>
    <lineage>
        <taxon>Bacteria</taxon>
        <taxon>Bacillati</taxon>
        <taxon>Actinomycetota</taxon>
        <taxon>Actinomycetes</taxon>
        <taxon>Mycobacteriales</taxon>
        <taxon>Corynebacteriaceae</taxon>
        <taxon>Corynebacterium</taxon>
    </lineage>
</organism>